<evidence type="ECO:0000313" key="2">
    <source>
        <dbReference type="Proteomes" id="UP000069443"/>
    </source>
</evidence>
<keyword evidence="2" id="KW-1185">Reference proteome</keyword>
<dbReference type="EMBL" id="BCSY01000069">
    <property type="protein sequence ID" value="GAS97122.1"/>
    <property type="molecule type" value="Genomic_DNA"/>
</dbReference>
<reference evidence="2" key="2">
    <citation type="submission" date="2016-02" db="EMBL/GenBank/DDBJ databases">
        <title>Draft genome sequence of five rapidly growing Mycobacterium species.</title>
        <authorList>
            <person name="Katahira K."/>
            <person name="Gotou Y."/>
            <person name="Iida K."/>
            <person name="Ogura Y."/>
            <person name="Hayashi T."/>
        </authorList>
    </citation>
    <scope>NUCLEOTIDE SEQUENCE [LARGE SCALE GENOMIC DNA]</scope>
    <source>
        <strain evidence="2">JCM15298</strain>
    </source>
</reference>
<accession>A0A100WF53</accession>
<dbReference type="Proteomes" id="UP000069443">
    <property type="component" value="Unassembled WGS sequence"/>
</dbReference>
<reference evidence="2" key="1">
    <citation type="journal article" date="2016" name="Genome Announc.">
        <title>Draft Genome Sequences of Five Rapidly Growing Mycobacterium Species, M. thermoresistibile, M. fortuitum subsp. acetamidolyticum, M. canariasense, M. brisbanense, and M. novocastrense.</title>
        <authorList>
            <person name="Katahira K."/>
            <person name="Ogura Y."/>
            <person name="Gotoh Y."/>
            <person name="Hayashi T."/>
        </authorList>
    </citation>
    <scope>NUCLEOTIDE SEQUENCE [LARGE SCALE GENOMIC DNA]</scope>
    <source>
        <strain evidence="2">JCM15298</strain>
    </source>
</reference>
<protein>
    <submittedName>
        <fullName evidence="1">Uncharacterized protein</fullName>
    </submittedName>
</protein>
<dbReference type="STRING" id="228230.RMCC_4088"/>
<evidence type="ECO:0000313" key="1">
    <source>
        <dbReference type="EMBL" id="GAS97122.1"/>
    </source>
</evidence>
<proteinExistence type="predicted"/>
<comment type="caution">
    <text evidence="1">The sequence shown here is derived from an EMBL/GenBank/DDBJ whole genome shotgun (WGS) entry which is preliminary data.</text>
</comment>
<name>A0A100WF53_MYCCR</name>
<sequence length="307" mass="33846">MGAEILLAWMSETGAGDIRDLRGRVEWFFRTTAHNPQAYESGRWLRDMATLGHVEVDWRRGRWAVTPPAAALLPMGGGTAVLTGARPLTLLDQLDEHEIAYQVVDQACQGTNRLAVTPTVYLQTESVPAMTTALDQIGVQYAGYAARHIAALIPQIELGAPAAPPSWAATTERLSVDPTQGIQFVTAQPDRDGLYRWKVENRPRFAYRTGNDWRQTDHATGVLWALADQGESVVRWRHERTVSGEEIGTVFVDHGAPLPPLQARALVLCSGLVAKFSDLAETARYDNVPRSVADRVTQSIRQRIASQ</sequence>
<dbReference type="AlphaFoldDB" id="A0A100WF53"/>
<dbReference type="OrthoDB" id="7056088at2"/>
<organism evidence="1 2">
    <name type="scientific">Mycolicibacterium canariasense</name>
    <name type="common">Mycobacterium canariasense</name>
    <dbReference type="NCBI Taxonomy" id="228230"/>
    <lineage>
        <taxon>Bacteria</taxon>
        <taxon>Bacillati</taxon>
        <taxon>Actinomycetota</taxon>
        <taxon>Actinomycetes</taxon>
        <taxon>Mycobacteriales</taxon>
        <taxon>Mycobacteriaceae</taxon>
        <taxon>Mycolicibacterium</taxon>
    </lineage>
</organism>
<gene>
    <name evidence="1" type="ORF">RMCC_4088</name>
</gene>
<dbReference type="RefSeq" id="WP_062658058.1">
    <property type="nucleotide sequence ID" value="NZ_BCSY01000069.1"/>
</dbReference>